<protein>
    <submittedName>
        <fullName evidence="1">Uncharacterized protein</fullName>
    </submittedName>
</protein>
<dbReference type="EMBL" id="GGEC01071658">
    <property type="protein sequence ID" value="MBX52142.1"/>
    <property type="molecule type" value="Transcribed_RNA"/>
</dbReference>
<evidence type="ECO:0000313" key="1">
    <source>
        <dbReference type="EMBL" id="MBX52142.1"/>
    </source>
</evidence>
<sequence>MVLHHVVTKLANTYLSGPRFSLKRLAEEFKLEMKTAV</sequence>
<accession>A0A2P2PBL0</accession>
<organism evidence="1">
    <name type="scientific">Rhizophora mucronata</name>
    <name type="common">Asiatic mangrove</name>
    <dbReference type="NCBI Taxonomy" id="61149"/>
    <lineage>
        <taxon>Eukaryota</taxon>
        <taxon>Viridiplantae</taxon>
        <taxon>Streptophyta</taxon>
        <taxon>Embryophyta</taxon>
        <taxon>Tracheophyta</taxon>
        <taxon>Spermatophyta</taxon>
        <taxon>Magnoliopsida</taxon>
        <taxon>eudicotyledons</taxon>
        <taxon>Gunneridae</taxon>
        <taxon>Pentapetalae</taxon>
        <taxon>rosids</taxon>
        <taxon>fabids</taxon>
        <taxon>Malpighiales</taxon>
        <taxon>Rhizophoraceae</taxon>
        <taxon>Rhizophora</taxon>
    </lineage>
</organism>
<name>A0A2P2PBL0_RHIMU</name>
<reference evidence="1" key="1">
    <citation type="submission" date="2018-02" db="EMBL/GenBank/DDBJ databases">
        <title>Rhizophora mucronata_Transcriptome.</title>
        <authorList>
            <person name="Meera S.P."/>
            <person name="Sreeshan A."/>
            <person name="Augustine A."/>
        </authorList>
    </citation>
    <scope>NUCLEOTIDE SEQUENCE</scope>
    <source>
        <tissue evidence="1">Leaf</tissue>
    </source>
</reference>
<dbReference type="AlphaFoldDB" id="A0A2P2PBL0"/>
<proteinExistence type="predicted"/>